<dbReference type="InterPro" id="IPR018244">
    <property type="entry name" value="Allrgn_V5/Tpx1_CS"/>
</dbReference>
<organism evidence="4 5">
    <name type="scientific">Taphrina deformans (strain PYCC 5710 / ATCC 11124 / CBS 356.35 / IMI 108563 / JCM 9778 / NBRC 8474)</name>
    <name type="common">Peach leaf curl fungus</name>
    <name type="synonym">Lalaria deformans</name>
    <dbReference type="NCBI Taxonomy" id="1097556"/>
    <lineage>
        <taxon>Eukaryota</taxon>
        <taxon>Fungi</taxon>
        <taxon>Dikarya</taxon>
        <taxon>Ascomycota</taxon>
        <taxon>Taphrinomycotina</taxon>
        <taxon>Taphrinomycetes</taxon>
        <taxon>Taphrinales</taxon>
        <taxon>Taphrinaceae</taxon>
        <taxon>Taphrina</taxon>
    </lineage>
</organism>
<evidence type="ECO:0000256" key="2">
    <source>
        <dbReference type="SAM" id="SignalP"/>
    </source>
</evidence>
<dbReference type="OrthoDB" id="337038at2759"/>
<dbReference type="InterPro" id="IPR014044">
    <property type="entry name" value="CAP_dom"/>
</dbReference>
<protein>
    <recommendedName>
        <fullName evidence="3">SCP domain-containing protein</fullName>
    </recommendedName>
</protein>
<evidence type="ECO:0000259" key="3">
    <source>
        <dbReference type="SMART" id="SM00198"/>
    </source>
</evidence>
<proteinExistence type="predicted"/>
<reference evidence="4 5" key="1">
    <citation type="journal article" date="2013" name="MBio">
        <title>Genome sequencing of the plant pathogen Taphrina deformans, the causal agent of peach leaf curl.</title>
        <authorList>
            <person name="Cisse O.H."/>
            <person name="Almeida J.M.G.C.F."/>
            <person name="Fonseca A."/>
            <person name="Kumar A.A."/>
            <person name="Salojaervi J."/>
            <person name="Overmyer K."/>
            <person name="Hauser P.M."/>
            <person name="Pagni M."/>
        </authorList>
    </citation>
    <scope>NUCLEOTIDE SEQUENCE [LARGE SCALE GENOMIC DNA]</scope>
    <source>
        <strain evidence="5">PYCC 5710 / ATCC 11124 / CBS 356.35 / IMI 108563 / JCM 9778 / NBRC 8474</strain>
    </source>
</reference>
<dbReference type="AlphaFoldDB" id="R4XKG1"/>
<keyword evidence="2" id="KW-0732">Signal</keyword>
<comment type="caution">
    <text evidence="4">The sequence shown here is derived from an EMBL/GenBank/DDBJ whole genome shotgun (WGS) entry which is preliminary data.</text>
</comment>
<dbReference type="SMART" id="SM00198">
    <property type="entry name" value="SCP"/>
    <property type="match status" value="1"/>
</dbReference>
<dbReference type="InterPro" id="IPR001283">
    <property type="entry name" value="CRISP-related"/>
</dbReference>
<accession>R4XKG1</accession>
<dbReference type="Pfam" id="PF00188">
    <property type="entry name" value="CAP"/>
    <property type="match status" value="1"/>
</dbReference>
<dbReference type="Gene3D" id="3.40.33.10">
    <property type="entry name" value="CAP"/>
    <property type="match status" value="1"/>
</dbReference>
<dbReference type="eggNOG" id="KOG3017">
    <property type="taxonomic scope" value="Eukaryota"/>
</dbReference>
<evidence type="ECO:0000313" key="5">
    <source>
        <dbReference type="Proteomes" id="UP000013776"/>
    </source>
</evidence>
<dbReference type="GO" id="GO:0005576">
    <property type="term" value="C:extracellular region"/>
    <property type="evidence" value="ECO:0007669"/>
    <property type="project" value="InterPro"/>
</dbReference>
<name>R4XKG1_TAPDE</name>
<feature type="region of interest" description="Disordered" evidence="1">
    <location>
        <begin position="225"/>
        <end position="251"/>
    </location>
</feature>
<gene>
    <name evidence="4" type="ORF">TAPDE_004126</name>
</gene>
<dbReference type="STRING" id="1097556.R4XKG1"/>
<dbReference type="EMBL" id="CAHR02000181">
    <property type="protein sequence ID" value="CCG83809.1"/>
    <property type="molecule type" value="Genomic_DNA"/>
</dbReference>
<dbReference type="PRINTS" id="PR00837">
    <property type="entry name" value="V5TPXLIKE"/>
</dbReference>
<feature type="domain" description="SCP" evidence="3">
    <location>
        <begin position="318"/>
        <end position="445"/>
    </location>
</feature>
<feature type="chain" id="PRO_5004373332" description="SCP domain-containing protein" evidence="2">
    <location>
        <begin position="19"/>
        <end position="458"/>
    </location>
</feature>
<dbReference type="PROSITE" id="PS01009">
    <property type="entry name" value="CRISP_1"/>
    <property type="match status" value="1"/>
</dbReference>
<dbReference type="SUPFAM" id="SSF55797">
    <property type="entry name" value="PR-1-like"/>
    <property type="match status" value="1"/>
</dbReference>
<keyword evidence="5" id="KW-1185">Reference proteome</keyword>
<evidence type="ECO:0000313" key="4">
    <source>
        <dbReference type="EMBL" id="CCG83809.1"/>
    </source>
</evidence>
<dbReference type="Proteomes" id="UP000013776">
    <property type="component" value="Unassembled WGS sequence"/>
</dbReference>
<dbReference type="PANTHER" id="PTHR10334">
    <property type="entry name" value="CYSTEINE-RICH SECRETORY PROTEIN-RELATED"/>
    <property type="match status" value="1"/>
</dbReference>
<feature type="region of interest" description="Disordered" evidence="1">
    <location>
        <begin position="269"/>
        <end position="310"/>
    </location>
</feature>
<dbReference type="InterPro" id="IPR035940">
    <property type="entry name" value="CAP_sf"/>
</dbReference>
<sequence>MFISSQTLFTLLVSAVSARPPLLKRQVIEWQTKQETVTDSTTVATAWQTVQQATPTSAAVLSSVQQVQVHINEISVQYTYSSARTVFAIPTVVTSTITQTVQVTEYVSNGVTVTPQATLTTTNTINAQATPIGSQVGAPVTATLPLVSARISGATVTVSAQTYTYYTPVINAVGQKVEAATTISAAQSLSAATEASIMTGAANGGLDASVSVAVPLQLPGVISTSASTTSAQTTSTTPTTSAQTTAIQTTSAQTTSALTTSALTTSVQTTSAQTTSAQTTSAPTTSSQTTSTPGTTKQTTSSTTAASQPTPIAQSNQDFFVSAVLARINGYRALHDAGALTWNYDLASAALTYAESCTMQPSTDKSSGETLAAGTATDPAFYVDLWYNEGSSYNYNAPGFSDATGHFTQLVWKATSSVGCGFSSGCGEYSNYLVCRYASPGNVLGVTNNVQFFIDNVS</sequence>
<evidence type="ECO:0000256" key="1">
    <source>
        <dbReference type="SAM" id="MobiDB-lite"/>
    </source>
</evidence>
<dbReference type="VEuPathDB" id="FungiDB:TAPDE_004126"/>
<feature type="signal peptide" evidence="2">
    <location>
        <begin position="1"/>
        <end position="18"/>
    </location>
</feature>